<dbReference type="SUPFAM" id="SSF52151">
    <property type="entry name" value="FabD/lysophospholipase-like"/>
    <property type="match status" value="1"/>
</dbReference>
<accession>A0A017HRI3</accession>
<dbReference type="Gene3D" id="3.40.1090.10">
    <property type="entry name" value="Cytosolic phospholipase A2 catalytic domain"/>
    <property type="match status" value="2"/>
</dbReference>
<evidence type="ECO:0000259" key="5">
    <source>
        <dbReference type="PROSITE" id="PS51635"/>
    </source>
</evidence>
<dbReference type="GO" id="GO:0016042">
    <property type="term" value="P:lipid catabolic process"/>
    <property type="evidence" value="ECO:0007669"/>
    <property type="project" value="UniProtKB-UniRule"/>
</dbReference>
<sequence length="345" mass="37545">MAGTEMLEGFETVLVLSGGNALGAYHLGVCEALLPAAEPGWIVGCSIGAVTGAILLGNPAEGRLARLREFWSEVGIHDRPWARLMPMPLRARWSNGLGLNALLAGRRGVTAPRFPGLLSLLPGMPPDVSLQDHRPLAALLDRLVDWDRLNASPIRFSFLAIDLERGEEVWWDNRRDRVTARHVLASTALPPLLPPVELDGRWHWDGGLGNNLPVDHVLREPSPRPLLVIASDLYAPEGERPGSLDGAALRAQDLGFALQARTRIGAMARERELLRRAEPETPPAILVHLVHRPSAHQRALKALDFSGTAVEERVAQGRSDMETALRLLPATPRDEPLAVVTVPPA</sequence>
<dbReference type="InterPro" id="IPR002641">
    <property type="entry name" value="PNPLA_dom"/>
</dbReference>
<evidence type="ECO:0000313" key="6">
    <source>
        <dbReference type="EMBL" id="EYD76935.1"/>
    </source>
</evidence>
<organism evidence="6 7">
    <name type="scientific">Rubellimicrobium mesophilum DSM 19309</name>
    <dbReference type="NCBI Taxonomy" id="442562"/>
    <lineage>
        <taxon>Bacteria</taxon>
        <taxon>Pseudomonadati</taxon>
        <taxon>Pseudomonadota</taxon>
        <taxon>Alphaproteobacteria</taxon>
        <taxon>Rhodobacterales</taxon>
        <taxon>Roseobacteraceae</taxon>
        <taxon>Rubellimicrobium</taxon>
    </lineage>
</organism>
<dbReference type="OrthoDB" id="5290098at2"/>
<proteinExistence type="predicted"/>
<dbReference type="Pfam" id="PF12536">
    <property type="entry name" value="DUF3734"/>
    <property type="match status" value="1"/>
</dbReference>
<evidence type="ECO:0000256" key="3">
    <source>
        <dbReference type="ARBA" id="ARBA00023098"/>
    </source>
</evidence>
<dbReference type="Proteomes" id="UP000019666">
    <property type="component" value="Unassembled WGS sequence"/>
</dbReference>
<gene>
    <name evidence="6" type="ORF">Rumeso_01457</name>
</gene>
<evidence type="ECO:0000313" key="7">
    <source>
        <dbReference type="Proteomes" id="UP000019666"/>
    </source>
</evidence>
<protein>
    <submittedName>
        <fullName evidence="6">Ferredoxin reductase</fullName>
    </submittedName>
</protein>
<name>A0A017HRI3_9RHOB</name>
<keyword evidence="1 4" id="KW-0378">Hydrolase</keyword>
<dbReference type="PROSITE" id="PS51635">
    <property type="entry name" value="PNPLA"/>
    <property type="match status" value="1"/>
</dbReference>
<dbReference type="AlphaFoldDB" id="A0A017HRI3"/>
<keyword evidence="2 4" id="KW-0442">Lipid degradation</keyword>
<dbReference type="STRING" id="442562.Rumeso_01457"/>
<feature type="domain" description="PNPLA" evidence="5">
    <location>
        <begin position="14"/>
        <end position="218"/>
    </location>
</feature>
<dbReference type="PANTHER" id="PTHR14226">
    <property type="entry name" value="NEUROPATHY TARGET ESTERASE/SWISS CHEESE D.MELANOGASTER"/>
    <property type="match status" value="1"/>
</dbReference>
<dbReference type="GO" id="GO:0016787">
    <property type="term" value="F:hydrolase activity"/>
    <property type="evidence" value="ECO:0007669"/>
    <property type="project" value="UniProtKB-UniRule"/>
</dbReference>
<comment type="caution">
    <text evidence="6">The sequence shown here is derived from an EMBL/GenBank/DDBJ whole genome shotgun (WGS) entry which is preliminary data.</text>
</comment>
<dbReference type="RefSeq" id="WP_051521059.1">
    <property type="nucleotide sequence ID" value="NZ_KK088557.1"/>
</dbReference>
<feature type="active site" description="Proton acceptor" evidence="4">
    <location>
        <position position="205"/>
    </location>
</feature>
<keyword evidence="7" id="KW-1185">Reference proteome</keyword>
<dbReference type="Pfam" id="PF01734">
    <property type="entry name" value="Patatin"/>
    <property type="match status" value="1"/>
</dbReference>
<reference evidence="6 7" key="1">
    <citation type="submission" date="2013-02" db="EMBL/GenBank/DDBJ databases">
        <authorList>
            <person name="Fiebig A."/>
            <person name="Goeker M."/>
            <person name="Klenk H.-P.P."/>
        </authorList>
    </citation>
    <scope>NUCLEOTIDE SEQUENCE [LARGE SCALE GENOMIC DNA]</scope>
    <source>
        <strain evidence="6 7">DSM 19309</strain>
    </source>
</reference>
<dbReference type="InterPro" id="IPR016035">
    <property type="entry name" value="Acyl_Trfase/lysoPLipase"/>
</dbReference>
<evidence type="ECO:0000256" key="4">
    <source>
        <dbReference type="PROSITE-ProRule" id="PRU01161"/>
    </source>
</evidence>
<dbReference type="PANTHER" id="PTHR14226:SF57">
    <property type="entry name" value="BLR7027 PROTEIN"/>
    <property type="match status" value="1"/>
</dbReference>
<feature type="short sequence motif" description="DGA/G" evidence="4">
    <location>
        <begin position="205"/>
        <end position="207"/>
    </location>
</feature>
<evidence type="ECO:0000256" key="2">
    <source>
        <dbReference type="ARBA" id="ARBA00022963"/>
    </source>
</evidence>
<dbReference type="HOGENOM" id="CLU_042894_0_0_5"/>
<dbReference type="InterPro" id="IPR050301">
    <property type="entry name" value="NTE"/>
</dbReference>
<dbReference type="PATRIC" id="fig|442562.3.peg.1443"/>
<dbReference type="EMBL" id="AOSK01000039">
    <property type="protein sequence ID" value="EYD76935.1"/>
    <property type="molecule type" value="Genomic_DNA"/>
</dbReference>
<feature type="short sequence motif" description="GXSXG" evidence="4">
    <location>
        <begin position="44"/>
        <end position="48"/>
    </location>
</feature>
<comment type="caution">
    <text evidence="4">Lacks conserved residue(s) required for the propagation of feature annotation.</text>
</comment>
<feature type="active site" description="Nucleophile" evidence="4">
    <location>
        <position position="46"/>
    </location>
</feature>
<evidence type="ECO:0000256" key="1">
    <source>
        <dbReference type="ARBA" id="ARBA00022801"/>
    </source>
</evidence>
<keyword evidence="3 4" id="KW-0443">Lipid metabolism</keyword>
<dbReference type="InterPro" id="IPR021095">
    <property type="entry name" value="DUF3734"/>
</dbReference>